<comment type="caution">
    <text evidence="1">The sequence shown here is derived from an EMBL/GenBank/DDBJ whole genome shotgun (WGS) entry which is preliminary data.</text>
</comment>
<keyword evidence="2" id="KW-1185">Reference proteome</keyword>
<reference evidence="1 2" key="1">
    <citation type="submission" date="2023-08" db="EMBL/GenBank/DDBJ databases">
        <title>Draft genome sequence of Algoriphagus confluentis.</title>
        <authorList>
            <person name="Takatani N."/>
            <person name="Hosokawa M."/>
            <person name="Sawabe T."/>
        </authorList>
    </citation>
    <scope>NUCLEOTIDE SEQUENCE [LARGE SCALE GENOMIC DNA]</scope>
    <source>
        <strain evidence="1 2">NBRC 111222</strain>
    </source>
</reference>
<proteinExistence type="predicted"/>
<accession>A0ABQ6PY77</accession>
<gene>
    <name evidence="1" type="ORF">Aconfl_43630</name>
</gene>
<evidence type="ECO:0000313" key="1">
    <source>
        <dbReference type="EMBL" id="GMQ31717.1"/>
    </source>
</evidence>
<dbReference type="Proteomes" id="UP001338309">
    <property type="component" value="Unassembled WGS sequence"/>
</dbReference>
<sequence>MVFKMKYILLSFILILKLSESKIAETYPVSLRTDLYYQNDSLDPRLIGVWIMVMKTVDGQIEYDESIENKYSYNFQKNGNYIIDLRALRSNEYFRDISIVDLPNFKWQTSEGVLEITAYSSANGMRFPNSDKKRYYFKGDTLVRSVSKFEYYYVKKGN</sequence>
<name>A0ABQ6PY77_9BACT</name>
<dbReference type="EMBL" id="BTPD01000028">
    <property type="protein sequence ID" value="GMQ31717.1"/>
    <property type="molecule type" value="Genomic_DNA"/>
</dbReference>
<evidence type="ECO:0008006" key="3">
    <source>
        <dbReference type="Google" id="ProtNLM"/>
    </source>
</evidence>
<protein>
    <recommendedName>
        <fullName evidence="3">Lipocalin-like domain-containing protein</fullName>
    </recommendedName>
</protein>
<evidence type="ECO:0000313" key="2">
    <source>
        <dbReference type="Proteomes" id="UP001338309"/>
    </source>
</evidence>
<organism evidence="1 2">
    <name type="scientific">Algoriphagus confluentis</name>
    <dbReference type="NCBI Taxonomy" id="1697556"/>
    <lineage>
        <taxon>Bacteria</taxon>
        <taxon>Pseudomonadati</taxon>
        <taxon>Bacteroidota</taxon>
        <taxon>Cytophagia</taxon>
        <taxon>Cytophagales</taxon>
        <taxon>Cyclobacteriaceae</taxon>
        <taxon>Algoriphagus</taxon>
    </lineage>
</organism>